<dbReference type="PANTHER" id="PTHR43788">
    <property type="entry name" value="DNA2/NAM7 HELICASE FAMILY MEMBER"/>
    <property type="match status" value="1"/>
</dbReference>
<evidence type="ECO:0000259" key="8">
    <source>
        <dbReference type="Pfam" id="PF13087"/>
    </source>
</evidence>
<keyword evidence="4" id="KW-0347">Helicase</keyword>
<feature type="compositionally biased region" description="Polar residues" evidence="6">
    <location>
        <begin position="167"/>
        <end position="184"/>
    </location>
</feature>
<dbReference type="InterPro" id="IPR050534">
    <property type="entry name" value="Coronavir_polyprotein_1ab"/>
</dbReference>
<dbReference type="GO" id="GO:0043139">
    <property type="term" value="F:5'-3' DNA helicase activity"/>
    <property type="evidence" value="ECO:0007669"/>
    <property type="project" value="TreeGrafter"/>
</dbReference>
<feature type="domain" description="DNA2/NAM7 helicase helicase" evidence="7">
    <location>
        <begin position="293"/>
        <end position="558"/>
    </location>
</feature>
<evidence type="ECO:0000259" key="7">
    <source>
        <dbReference type="Pfam" id="PF13086"/>
    </source>
</evidence>
<comment type="caution">
    <text evidence="9">The sequence shown here is derived from an EMBL/GenBank/DDBJ whole genome shotgun (WGS) entry which is preliminary data.</text>
</comment>
<dbReference type="EMBL" id="MU863878">
    <property type="protein sequence ID" value="KAK4204998.1"/>
    <property type="molecule type" value="Genomic_DNA"/>
</dbReference>
<protein>
    <submittedName>
        <fullName evidence="9">P-loop containing nucleoside triphosphate hydrolase protein</fullName>
    </submittedName>
</protein>
<dbReference type="InterPro" id="IPR041677">
    <property type="entry name" value="DNA2/NAM7_AAA_11"/>
</dbReference>
<evidence type="ECO:0000256" key="1">
    <source>
        <dbReference type="ARBA" id="ARBA00007913"/>
    </source>
</evidence>
<reference evidence="9" key="2">
    <citation type="submission" date="2023-05" db="EMBL/GenBank/DDBJ databases">
        <authorList>
            <consortium name="Lawrence Berkeley National Laboratory"/>
            <person name="Steindorff A."/>
            <person name="Hensen N."/>
            <person name="Bonometti L."/>
            <person name="Westerberg I."/>
            <person name="Brannstrom I.O."/>
            <person name="Guillou S."/>
            <person name="Cros-Aarteil S."/>
            <person name="Calhoun S."/>
            <person name="Haridas S."/>
            <person name="Kuo A."/>
            <person name="Mondo S."/>
            <person name="Pangilinan J."/>
            <person name="Riley R."/>
            <person name="Labutti K."/>
            <person name="Andreopoulos B."/>
            <person name="Lipzen A."/>
            <person name="Chen C."/>
            <person name="Yanf M."/>
            <person name="Daum C."/>
            <person name="Ng V."/>
            <person name="Clum A."/>
            <person name="Ohm R."/>
            <person name="Martin F."/>
            <person name="Silar P."/>
            <person name="Natvig D."/>
            <person name="Lalanne C."/>
            <person name="Gautier V."/>
            <person name="Ament-Velasquez S.L."/>
            <person name="Kruys A."/>
            <person name="Hutchinson M.I."/>
            <person name="Powell A.J."/>
            <person name="Barry K."/>
            <person name="Miller A.N."/>
            <person name="Grigoriev I.V."/>
            <person name="Debuchy R."/>
            <person name="Gladieux P."/>
            <person name="Thoren M.H."/>
            <person name="Johannesson H."/>
        </authorList>
    </citation>
    <scope>NUCLEOTIDE SEQUENCE</scope>
    <source>
        <strain evidence="9">CBS 315.58</strain>
    </source>
</reference>
<keyword evidence="10" id="KW-1185">Reference proteome</keyword>
<feature type="domain" description="DNA2/NAM7 helicase-like C-terminal" evidence="8">
    <location>
        <begin position="571"/>
        <end position="772"/>
    </location>
</feature>
<evidence type="ECO:0000256" key="3">
    <source>
        <dbReference type="ARBA" id="ARBA00022801"/>
    </source>
</evidence>
<dbReference type="Proteomes" id="UP001303160">
    <property type="component" value="Unassembled WGS sequence"/>
</dbReference>
<dbReference type="GO" id="GO:0005524">
    <property type="term" value="F:ATP binding"/>
    <property type="evidence" value="ECO:0007669"/>
    <property type="project" value="UniProtKB-KW"/>
</dbReference>
<keyword evidence="2" id="KW-0547">Nucleotide-binding</keyword>
<evidence type="ECO:0000256" key="6">
    <source>
        <dbReference type="SAM" id="MobiDB-lite"/>
    </source>
</evidence>
<name>A0AAN7AZ59_9PEZI</name>
<reference evidence="9" key="1">
    <citation type="journal article" date="2023" name="Mol. Phylogenet. Evol.">
        <title>Genome-scale phylogeny and comparative genomics of the fungal order Sordariales.</title>
        <authorList>
            <person name="Hensen N."/>
            <person name="Bonometti L."/>
            <person name="Westerberg I."/>
            <person name="Brannstrom I.O."/>
            <person name="Guillou S."/>
            <person name="Cros-Aarteil S."/>
            <person name="Calhoun S."/>
            <person name="Haridas S."/>
            <person name="Kuo A."/>
            <person name="Mondo S."/>
            <person name="Pangilinan J."/>
            <person name="Riley R."/>
            <person name="LaButti K."/>
            <person name="Andreopoulos B."/>
            <person name="Lipzen A."/>
            <person name="Chen C."/>
            <person name="Yan M."/>
            <person name="Daum C."/>
            <person name="Ng V."/>
            <person name="Clum A."/>
            <person name="Steindorff A."/>
            <person name="Ohm R.A."/>
            <person name="Martin F."/>
            <person name="Silar P."/>
            <person name="Natvig D.O."/>
            <person name="Lalanne C."/>
            <person name="Gautier V."/>
            <person name="Ament-Velasquez S.L."/>
            <person name="Kruys A."/>
            <person name="Hutchinson M.I."/>
            <person name="Powell A.J."/>
            <person name="Barry K."/>
            <person name="Miller A.N."/>
            <person name="Grigoriev I.V."/>
            <person name="Debuchy R."/>
            <person name="Gladieux P."/>
            <person name="Hiltunen Thoren M."/>
            <person name="Johannesson H."/>
        </authorList>
    </citation>
    <scope>NUCLEOTIDE SEQUENCE</scope>
    <source>
        <strain evidence="9">CBS 315.58</strain>
    </source>
</reference>
<dbReference type="CDD" id="cd18808">
    <property type="entry name" value="SF1_C_Upf1"/>
    <property type="match status" value="1"/>
</dbReference>
<keyword evidence="5" id="KW-0067">ATP-binding</keyword>
<sequence length="1112" mass="124878">MASPIYSFATVEQFAKIHKDGTEAEFFQDARLIDQINGERASFNAWILTKVRQTTKRSEYVMLVQQGRNGEAKIPSKGAQAKVRVIFADGTFSRYWDVTRIENPLPSMGISTALPVARTAAFHVTVPTADYHEVLKPLFDYSGSSSKTAISPSPSGDRPSSPKVDQGCSSGSSPADSALGSSPKGSELSDREPPPVAIGSNISSLLTPSNVLSVNFHIFASESTKDSELGALTILHGPHQNASERQIKAFRYFVTLKNPEFYVSIYSAFPHMRDAFRRPGWLQTPLGKRFSMLNPQQRQAYLQGFANLPCGIAILPGGPGAGKTHFNLFTIAMAQSEPRKRVGKSHNEFAKVLFIVDMNSPVDDVANRMVRLYADLGMKKTIIRMKGWGGEVRRSNKVNRAEDAATGEMPEVDFSDQFLETVKLMTSGQTSAASCKAPSLDEAAWELYERHKTTKYEALTKYMEEDLFSQDESLVIPLRFRNLVYQLYQDTLAEADFVATTPVAASKHFRGMFRPDLVFFDESPHARELCNLVAIANFNPLAWIFCGDHRQTVPYVGSAGSGSKNPFAKQMQVSMMERAARAGVIRHELLMNHRAYGGLHQLASDLWYDGKMVAATNNAVSRPLIHVRNYIRNINGGKNCIVPRLIVHLRGSLGEKLEGTSSWNPSHMDWVMARIKELLTDPHFRKADMMEPATILIISPYKKAFDEYKKQLKQLPRWAQKRVEARTVDVSQGHEADFVFLDLSKERSTDFLDDPNRLCVALTRARLGEIIMMDPLMPRCDHFVNASRHLRRMYEACQSSSKASPNGCDQKVVNGHVAWADMEKSEPSDWAPALSEGSPTLVRDDLHEIDWSAVPASTRKKVAAKDLDRRRVVEYKRPASSGLKYNRNACLEFMGWEDFKDKTSSVEKGETNQEASVKDEKLELSVPEKIVEEPVSEKKEVTESLVQETKLEDPFVVEKTLDPIVSEQKQESLVEGEKQKSFVEEEKKEILVEEAEHKSFVEEEKQEVVEEKPPLSIKNDKHESCQKEEMVEKVVRMTEELSVGDSECKKSIVDVKKVVAEKPLVEDHNLEEHIMEEEYLVEEEYFMDEKVEEVSCAGISALNLLGTLIAPL</sequence>
<proteinExistence type="inferred from homology"/>
<evidence type="ECO:0000256" key="4">
    <source>
        <dbReference type="ARBA" id="ARBA00022806"/>
    </source>
</evidence>
<evidence type="ECO:0000313" key="9">
    <source>
        <dbReference type="EMBL" id="KAK4204998.1"/>
    </source>
</evidence>
<feature type="region of interest" description="Disordered" evidence="6">
    <location>
        <begin position="146"/>
        <end position="194"/>
    </location>
</feature>
<dbReference type="Pfam" id="PF13086">
    <property type="entry name" value="AAA_11"/>
    <property type="match status" value="1"/>
</dbReference>
<feature type="compositionally biased region" description="Low complexity" evidence="6">
    <location>
        <begin position="146"/>
        <end position="162"/>
    </location>
</feature>
<accession>A0AAN7AZ59</accession>
<comment type="similarity">
    <text evidence="1">Belongs to the DNA2/NAM7 helicase family.</text>
</comment>
<dbReference type="AlphaFoldDB" id="A0AAN7AZ59"/>
<dbReference type="GO" id="GO:0016787">
    <property type="term" value="F:hydrolase activity"/>
    <property type="evidence" value="ECO:0007669"/>
    <property type="project" value="UniProtKB-KW"/>
</dbReference>
<dbReference type="SUPFAM" id="SSF52540">
    <property type="entry name" value="P-loop containing nucleoside triphosphate hydrolases"/>
    <property type="match status" value="1"/>
</dbReference>
<dbReference type="Pfam" id="PF13087">
    <property type="entry name" value="AAA_12"/>
    <property type="match status" value="1"/>
</dbReference>
<keyword evidence="3 9" id="KW-0378">Hydrolase</keyword>
<dbReference type="Gene3D" id="3.40.50.300">
    <property type="entry name" value="P-loop containing nucleotide triphosphate hydrolases"/>
    <property type="match status" value="2"/>
</dbReference>
<evidence type="ECO:0000313" key="10">
    <source>
        <dbReference type="Proteomes" id="UP001303160"/>
    </source>
</evidence>
<dbReference type="InterPro" id="IPR047187">
    <property type="entry name" value="SF1_C_Upf1"/>
</dbReference>
<organism evidence="9 10">
    <name type="scientific">Triangularia verruculosa</name>
    <dbReference type="NCBI Taxonomy" id="2587418"/>
    <lineage>
        <taxon>Eukaryota</taxon>
        <taxon>Fungi</taxon>
        <taxon>Dikarya</taxon>
        <taxon>Ascomycota</taxon>
        <taxon>Pezizomycotina</taxon>
        <taxon>Sordariomycetes</taxon>
        <taxon>Sordariomycetidae</taxon>
        <taxon>Sordariales</taxon>
        <taxon>Podosporaceae</taxon>
        <taxon>Triangularia</taxon>
    </lineage>
</organism>
<gene>
    <name evidence="9" type="ORF">QBC40DRAFT_325600</name>
</gene>
<dbReference type="PANTHER" id="PTHR43788:SF16">
    <property type="entry name" value="HELICASE WITH ZINC FINGER 2"/>
    <property type="match status" value="1"/>
</dbReference>
<evidence type="ECO:0000256" key="2">
    <source>
        <dbReference type="ARBA" id="ARBA00022741"/>
    </source>
</evidence>
<dbReference type="InterPro" id="IPR041679">
    <property type="entry name" value="DNA2/NAM7-like_C"/>
</dbReference>
<evidence type="ECO:0000256" key="5">
    <source>
        <dbReference type="ARBA" id="ARBA00022840"/>
    </source>
</evidence>
<dbReference type="InterPro" id="IPR027417">
    <property type="entry name" value="P-loop_NTPase"/>
</dbReference>